<sequence>MFDVAVVGAGISGLVAARSLQEAGYGVVVLEKSRGFGGRCATRRLARMRADHGLRGLTPQGKYSQGLIETLLAQGIVQPWLTEESLFYIAPEGMNAVGKFLAQGLDVHTQQRVSALQFSQEQGWNLEVEGGDAIASSALVMAIPAPQALELLKPLSAILPEDFLPRLQAVTFDPCIAVMAGYPEDKQGEVNFIVQTYENSDVAWMGLDSSKRRQAPQPVFVFHSRASFAQQHLEDEDLQPVGQYLLNCAAKLTLPWLATPEFMQVHRWRYAFPQQPLSETYLSAKPLKLVCCGDWCGGYGVESALQSGLSAATE</sequence>
<dbReference type="STRING" id="1781255.BH720_20770"/>
<dbReference type="Gene3D" id="3.90.660.10">
    <property type="match status" value="1"/>
</dbReference>
<dbReference type="RefSeq" id="WP_069969134.1">
    <property type="nucleotide sequence ID" value="NZ_CM124774.1"/>
</dbReference>
<dbReference type="EMBL" id="MJGC01000096">
    <property type="protein sequence ID" value="OEJ73238.1"/>
    <property type="molecule type" value="Genomic_DNA"/>
</dbReference>
<comment type="caution">
    <text evidence="2">The sequence shown here is derived from an EMBL/GenBank/DDBJ whole genome shotgun (WGS) entry which is preliminary data.</text>
</comment>
<evidence type="ECO:0000259" key="1">
    <source>
        <dbReference type="Pfam" id="PF01593"/>
    </source>
</evidence>
<dbReference type="Gene3D" id="3.50.50.60">
    <property type="entry name" value="FAD/NAD(P)-binding domain"/>
    <property type="match status" value="1"/>
</dbReference>
<dbReference type="AlphaFoldDB" id="A0A1E5QF40"/>
<evidence type="ECO:0000313" key="2">
    <source>
        <dbReference type="EMBL" id="OEJ73238.1"/>
    </source>
</evidence>
<dbReference type="PANTHER" id="PTHR16128:SF5">
    <property type="entry name" value="FAD_NAD(P)-BINDING OXIDOREDUCTASE FAMILY PROTEIN"/>
    <property type="match status" value="1"/>
</dbReference>
<gene>
    <name evidence="2" type="ORF">BH720_20770</name>
</gene>
<name>A0A1E5QF40_9CYAN</name>
<accession>A0A1E5QF40</accession>
<dbReference type="Pfam" id="PF01593">
    <property type="entry name" value="Amino_oxidase"/>
    <property type="match status" value="1"/>
</dbReference>
<dbReference type="InterPro" id="IPR002937">
    <property type="entry name" value="Amino_oxidase"/>
</dbReference>
<protein>
    <recommendedName>
        <fullName evidence="1">Amine oxidase domain-containing protein</fullName>
    </recommendedName>
</protein>
<dbReference type="SUPFAM" id="SSF51905">
    <property type="entry name" value="FAD/NAD(P)-binding domain"/>
    <property type="match status" value="1"/>
</dbReference>
<dbReference type="Pfam" id="PF13450">
    <property type="entry name" value="NAD_binding_8"/>
    <property type="match status" value="1"/>
</dbReference>
<feature type="domain" description="Amine oxidase" evidence="1">
    <location>
        <begin position="88"/>
        <end position="313"/>
    </location>
</feature>
<dbReference type="InterPro" id="IPR036188">
    <property type="entry name" value="FAD/NAD-bd_sf"/>
</dbReference>
<reference evidence="2" key="1">
    <citation type="submission" date="2016-09" db="EMBL/GenBank/DDBJ databases">
        <title>Draft genome of thermotolerant cyanobacterium Desertifilum sp. strain IPPAS B-1220.</title>
        <authorList>
            <person name="Sinetova M.A."/>
            <person name="Bolakhan K."/>
            <person name="Zayadan B.K."/>
            <person name="Mironov K.S."/>
            <person name="Ustinova V."/>
            <person name="Kupriyanova E.V."/>
            <person name="Sidorov R.A."/>
            <person name="Skrypnik A.N."/>
            <person name="Gogoleva N.E."/>
            <person name="Gogolev Y.V."/>
            <person name="Los D.A."/>
        </authorList>
    </citation>
    <scope>NUCLEOTIDE SEQUENCE [LARGE SCALE GENOMIC DNA]</scope>
    <source>
        <strain evidence="2">IPPAS B-1220</strain>
    </source>
</reference>
<dbReference type="OrthoDB" id="5792777at2"/>
<organism evidence="2">
    <name type="scientific">Desertifilum tharense IPPAS B-1220</name>
    <dbReference type="NCBI Taxonomy" id="1781255"/>
    <lineage>
        <taxon>Bacteria</taxon>
        <taxon>Bacillati</taxon>
        <taxon>Cyanobacteriota</taxon>
        <taxon>Cyanophyceae</taxon>
        <taxon>Desertifilales</taxon>
        <taxon>Desertifilaceae</taxon>
        <taxon>Desertifilum</taxon>
    </lineage>
</organism>
<dbReference type="PANTHER" id="PTHR16128">
    <property type="entry name" value="FAD/NAD(P)-BINDING OXIDOREDUCTASE FAMILY PROTEIN"/>
    <property type="match status" value="1"/>
</dbReference>
<proteinExistence type="predicted"/>
<dbReference type="GO" id="GO:0016491">
    <property type="term" value="F:oxidoreductase activity"/>
    <property type="evidence" value="ECO:0007669"/>
    <property type="project" value="InterPro"/>
</dbReference>